<gene>
    <name evidence="2" type="ORF">GKZ75_03235</name>
</gene>
<reference evidence="2 3" key="1">
    <citation type="submission" date="2019-11" db="EMBL/GenBank/DDBJ databases">
        <title>Draft genome sequence of Kocuria indica DP-K7, a methyl red degrading Actinobacterium.</title>
        <authorList>
            <person name="Kumaran S."/>
            <person name="Tischler D."/>
            <person name="Ngo A.C.R."/>
            <person name="Schultes F."/>
        </authorList>
    </citation>
    <scope>NUCLEOTIDE SEQUENCE [LARGE SCALE GENOMIC DNA]</scope>
    <source>
        <strain evidence="2 3">DP-K7</strain>
    </source>
</reference>
<dbReference type="AlphaFoldDB" id="A0A6N9QWI8"/>
<keyword evidence="1" id="KW-1133">Transmembrane helix</keyword>
<keyword evidence="1" id="KW-0472">Membrane</keyword>
<evidence type="ECO:0000313" key="2">
    <source>
        <dbReference type="EMBL" id="NDO77274.1"/>
    </source>
</evidence>
<evidence type="ECO:0000256" key="1">
    <source>
        <dbReference type="SAM" id="Phobius"/>
    </source>
</evidence>
<feature type="transmembrane region" description="Helical" evidence="1">
    <location>
        <begin position="119"/>
        <end position="138"/>
    </location>
</feature>
<name>A0A6N9QWI8_9MICC</name>
<evidence type="ECO:0008006" key="4">
    <source>
        <dbReference type="Google" id="ProtNLM"/>
    </source>
</evidence>
<feature type="transmembrane region" description="Helical" evidence="1">
    <location>
        <begin position="16"/>
        <end position="38"/>
    </location>
</feature>
<keyword evidence="1" id="KW-0812">Transmembrane</keyword>
<dbReference type="EMBL" id="WMHZ01000003">
    <property type="protein sequence ID" value="NDO77274.1"/>
    <property type="molecule type" value="Genomic_DNA"/>
</dbReference>
<accession>A0A6N9QWI8</accession>
<sequence length="144" mass="15592">MTTRTERRMKAPPSTYVAMLITGALAAAALGGAAALFYDENRLMVFTVFAVCTAGPMFALSWFVFVSRYTVKSDPHAEDNVEGQWYDKATSGAFHDFLIVAGLGCVVLALTRFEIAGSTLLVLLLVFVMADAAIRYAVLNRRGA</sequence>
<dbReference type="RefSeq" id="WP_052160966.1">
    <property type="nucleotide sequence ID" value="NZ_WMHZ01000003.1"/>
</dbReference>
<dbReference type="Proteomes" id="UP000471026">
    <property type="component" value="Unassembled WGS sequence"/>
</dbReference>
<organism evidence="2 3">
    <name type="scientific">Kocuria marina subsp. indica</name>
    <dbReference type="NCBI Taxonomy" id="1049583"/>
    <lineage>
        <taxon>Bacteria</taxon>
        <taxon>Bacillati</taxon>
        <taxon>Actinomycetota</taxon>
        <taxon>Actinomycetes</taxon>
        <taxon>Micrococcales</taxon>
        <taxon>Micrococcaceae</taxon>
        <taxon>Kocuria</taxon>
    </lineage>
</organism>
<feature type="transmembrane region" description="Helical" evidence="1">
    <location>
        <begin position="44"/>
        <end position="66"/>
    </location>
</feature>
<protein>
    <recommendedName>
        <fullName evidence="4">DUF2178 domain-containing protein</fullName>
    </recommendedName>
</protein>
<comment type="caution">
    <text evidence="2">The sequence shown here is derived from an EMBL/GenBank/DDBJ whole genome shotgun (WGS) entry which is preliminary data.</text>
</comment>
<proteinExistence type="predicted"/>
<evidence type="ECO:0000313" key="3">
    <source>
        <dbReference type="Proteomes" id="UP000471026"/>
    </source>
</evidence>
<feature type="transmembrane region" description="Helical" evidence="1">
    <location>
        <begin position="93"/>
        <end position="113"/>
    </location>
</feature>